<sequence length="391" mass="42185">MRERAGIPSPVMASILSFPASSHAVINGSFYRDPSYSLWSTVFVNDAGDLTNSGPFRYPNASTPFVALSSDFNSIIGGSATLKVVSQADYAAFHEAGVYVPSTNQVYFTSNRLNTTNTTEYRFPSYAQFNKMTLSPSANGTYNWSTVPSSLVLVNPKTGAGTTILNNFYGRTFNSINDVAVLDVTGSVQQQWVFFTDPPYGYPQGFKNYPSLPAQVYAFHPPSGTVRAVADGFLKPNGIQFSEDYKTCYISDTGFASAVSGDPHPQDGSRPGTIYAFDVVAPPKGSDPRSYPPTLTNRRLFAFTDSGMPDGIKVDKQGNVYAGCYDGVHVWNKRGALLGKILLGLDEITQTSTGPNGRGASNIVFIPGGLLIFSEERMYLANIKAKGALLS</sequence>
<evidence type="ECO:0000313" key="3">
    <source>
        <dbReference type="Proteomes" id="UP000663827"/>
    </source>
</evidence>
<dbReference type="Proteomes" id="UP000663827">
    <property type="component" value="Unassembled WGS sequence"/>
</dbReference>
<proteinExistence type="predicted"/>
<organism evidence="2 3">
    <name type="scientific">Rhizoctonia solani</name>
    <dbReference type="NCBI Taxonomy" id="456999"/>
    <lineage>
        <taxon>Eukaryota</taxon>
        <taxon>Fungi</taxon>
        <taxon>Dikarya</taxon>
        <taxon>Basidiomycota</taxon>
        <taxon>Agaricomycotina</taxon>
        <taxon>Agaricomycetes</taxon>
        <taxon>Cantharellales</taxon>
        <taxon>Ceratobasidiaceae</taxon>
        <taxon>Rhizoctonia</taxon>
    </lineage>
</organism>
<dbReference type="EMBL" id="CAJNJQ010001315">
    <property type="protein sequence ID" value="CAE7132494.1"/>
    <property type="molecule type" value="Genomic_DNA"/>
</dbReference>
<accession>A0A8H3DYX1</accession>
<evidence type="ECO:0000313" key="2">
    <source>
        <dbReference type="EMBL" id="CAE7132494.1"/>
    </source>
</evidence>
<evidence type="ECO:0000259" key="1">
    <source>
        <dbReference type="Pfam" id="PF08450"/>
    </source>
</evidence>
<dbReference type="Pfam" id="PF08450">
    <property type="entry name" value="SGL"/>
    <property type="match status" value="1"/>
</dbReference>
<protein>
    <recommendedName>
        <fullName evidence="1">SMP-30/Gluconolactonase/LRE-like region domain-containing protein</fullName>
    </recommendedName>
</protein>
<feature type="domain" description="SMP-30/Gluconolactonase/LRE-like region" evidence="1">
    <location>
        <begin position="146"/>
        <end position="350"/>
    </location>
</feature>
<dbReference type="AlphaFoldDB" id="A0A8H3DYX1"/>
<gene>
    <name evidence="2" type="ORF">RDB_LOCUS65750</name>
</gene>
<dbReference type="SUPFAM" id="SSF63829">
    <property type="entry name" value="Calcium-dependent phosphotriesterase"/>
    <property type="match status" value="1"/>
</dbReference>
<dbReference type="InterPro" id="IPR013658">
    <property type="entry name" value="SGL"/>
</dbReference>
<dbReference type="Gene3D" id="2.120.10.30">
    <property type="entry name" value="TolB, C-terminal domain"/>
    <property type="match status" value="1"/>
</dbReference>
<dbReference type="InterPro" id="IPR011042">
    <property type="entry name" value="6-blade_b-propeller_TolB-like"/>
</dbReference>
<dbReference type="InterPro" id="IPR052988">
    <property type="entry name" value="Oryzine_lactonohydrolase"/>
</dbReference>
<dbReference type="PANTHER" id="PTHR47064">
    <property type="entry name" value="PUTATIVE (AFU_ORTHOLOGUE AFUA_1G08990)-RELATED"/>
    <property type="match status" value="1"/>
</dbReference>
<comment type="caution">
    <text evidence="2">The sequence shown here is derived from an EMBL/GenBank/DDBJ whole genome shotgun (WGS) entry which is preliminary data.</text>
</comment>
<reference evidence="2" key="1">
    <citation type="submission" date="2021-01" db="EMBL/GenBank/DDBJ databases">
        <authorList>
            <person name="Kaushik A."/>
        </authorList>
    </citation>
    <scope>NUCLEOTIDE SEQUENCE</scope>
    <source>
        <strain evidence="2">AG5</strain>
    </source>
</reference>
<name>A0A8H3DYX1_9AGAM</name>
<dbReference type="PANTHER" id="PTHR47064:SF2">
    <property type="entry name" value="SMP-30_GLUCONOLACTONASE_LRE-LIKE REGION DOMAIN-CONTAINING PROTEIN-RELATED"/>
    <property type="match status" value="1"/>
</dbReference>